<dbReference type="Pfam" id="PF00590">
    <property type="entry name" value="TP_methylase"/>
    <property type="match status" value="1"/>
</dbReference>
<evidence type="ECO:0000313" key="10">
    <source>
        <dbReference type="Proteomes" id="UP001060336"/>
    </source>
</evidence>
<dbReference type="Gene3D" id="3.30.420.180">
    <property type="entry name" value="CobE/GbiG C-terminal domain"/>
    <property type="match status" value="1"/>
</dbReference>
<sequence length="599" mass="62515">MSVVVLSPSGFATGRKLAEGLGQELQARSAPADTVFADTAGHLRGLFTAGEPILFVGAAGALIRLLAPLLSDKTSEPPVLAIAEDGSAVIPLLGGHRGANDLAREAAAALGGIAAITTASDLALGVALDAPPAGWHLAPESDYKSATAALLRGEAAMIDPALDWLAENDLPSDAEAELKLSASIQRAEPAPDTLTYHPERLAIGVGCERDAEPEELIRLVEETLADAGLAPEAVAGIFSIDVKMDEAAVHALGAHCGRPVRFFDAARLEEETPRLATPSEIVFKEVGCHGVSEGAALAAAGPDAALIVPKLKSKRATCAIAEAPAIIDGKATGTARGRLALVGIGPGAADWRTPEASAAIRSAEVIVGYGLYIDLLGPLAAGKERHDFALGEEEKRAAYALDLAAEGKSVALVSSGDIGIYAMATLVYELLDKAGRKDWERLEVFVTPGISALQACAARIGAPLGHDFCTISLSDLLTPWDAIQTRVKAAAEGDFVISFYNPVSMRRRTQLAHAREVLLQHRPPETPVILGRSLGRPDETVTVTTLQALSVDQVDMMTLVMVGSSETRFTGKHVYTPRGYAGKAGTSIRADDKKDEAAE</sequence>
<dbReference type="Pfam" id="PF11760">
    <property type="entry name" value="CbiG_N"/>
    <property type="match status" value="1"/>
</dbReference>
<keyword evidence="4 9" id="KW-0808">Transferase</keyword>
<dbReference type="Gene3D" id="3.40.50.11220">
    <property type="match status" value="1"/>
</dbReference>
<dbReference type="PANTHER" id="PTHR47036:SF1">
    <property type="entry name" value="COBALT-FACTOR III C(17)-METHYLTRANSFERASE-RELATED"/>
    <property type="match status" value="1"/>
</dbReference>
<keyword evidence="5" id="KW-0949">S-adenosyl-L-methionine</keyword>
<protein>
    <submittedName>
        <fullName evidence="9">Precorrin-3B C(17)-methyltransferase</fullName>
        <ecNumber evidence="9">2.1.1.131</ecNumber>
    </submittedName>
</protein>
<evidence type="ECO:0000313" key="9">
    <source>
        <dbReference type="EMBL" id="UUX48346.1"/>
    </source>
</evidence>
<dbReference type="NCBIfam" id="TIGR01466">
    <property type="entry name" value="cobJ_cbiH"/>
    <property type="match status" value="1"/>
</dbReference>
<evidence type="ECO:0000259" key="6">
    <source>
        <dbReference type="Pfam" id="PF00590"/>
    </source>
</evidence>
<dbReference type="InterPro" id="IPR014776">
    <property type="entry name" value="4pyrrole_Mease_sub2"/>
</dbReference>
<dbReference type="InterPro" id="IPR036518">
    <property type="entry name" value="CobE/GbiG_C_sf"/>
</dbReference>
<dbReference type="Pfam" id="PF01890">
    <property type="entry name" value="CbiG_C"/>
    <property type="match status" value="1"/>
</dbReference>
<proteinExistence type="predicted"/>
<dbReference type="EC" id="2.1.1.131" evidence="9"/>
<dbReference type="InterPro" id="IPR021744">
    <property type="entry name" value="CbiG_N"/>
</dbReference>
<dbReference type="PANTHER" id="PTHR47036">
    <property type="entry name" value="COBALT-FACTOR III C(17)-METHYLTRANSFERASE-RELATED"/>
    <property type="match status" value="1"/>
</dbReference>
<dbReference type="KEGG" id="naci:NUH88_13085"/>
<comment type="pathway">
    <text evidence="1">Cofactor biosynthesis; adenosylcobalamin biosynthesis.</text>
</comment>
<gene>
    <name evidence="9" type="primary">cobJ</name>
    <name evidence="9" type="ORF">NUH88_13085</name>
</gene>
<evidence type="ECO:0000256" key="2">
    <source>
        <dbReference type="ARBA" id="ARBA00022573"/>
    </source>
</evidence>
<feature type="domain" description="CobE/GbiG C-terminal" evidence="7">
    <location>
        <begin position="201"/>
        <end position="321"/>
    </location>
</feature>
<dbReference type="AlphaFoldDB" id="A0A9J7AN16"/>
<evidence type="ECO:0000259" key="8">
    <source>
        <dbReference type="Pfam" id="PF11760"/>
    </source>
</evidence>
<dbReference type="GO" id="GO:0032259">
    <property type="term" value="P:methylation"/>
    <property type="evidence" value="ECO:0007669"/>
    <property type="project" value="UniProtKB-KW"/>
</dbReference>
<evidence type="ECO:0000259" key="7">
    <source>
        <dbReference type="Pfam" id="PF01890"/>
    </source>
</evidence>
<dbReference type="RefSeq" id="WP_257766854.1">
    <property type="nucleotide sequence ID" value="NZ_CP102480.1"/>
</dbReference>
<evidence type="ECO:0000256" key="1">
    <source>
        <dbReference type="ARBA" id="ARBA00004953"/>
    </source>
</evidence>
<feature type="domain" description="Tetrapyrrole methylase" evidence="6">
    <location>
        <begin position="338"/>
        <end position="549"/>
    </location>
</feature>
<dbReference type="InterPro" id="IPR035996">
    <property type="entry name" value="4pyrrol_Methylase_sf"/>
</dbReference>
<organism evidence="9 10">
    <name type="scientific">Nisaea acidiphila</name>
    <dbReference type="NCBI Taxonomy" id="1862145"/>
    <lineage>
        <taxon>Bacteria</taxon>
        <taxon>Pseudomonadati</taxon>
        <taxon>Pseudomonadota</taxon>
        <taxon>Alphaproteobacteria</taxon>
        <taxon>Rhodospirillales</taxon>
        <taxon>Thalassobaculaceae</taxon>
        <taxon>Nisaea</taxon>
    </lineage>
</organism>
<evidence type="ECO:0000256" key="5">
    <source>
        <dbReference type="ARBA" id="ARBA00022691"/>
    </source>
</evidence>
<feature type="domain" description="Cobalamin synthesis G N-terminal" evidence="8">
    <location>
        <begin position="42"/>
        <end position="121"/>
    </location>
</feature>
<name>A0A9J7AN16_9PROT</name>
<dbReference type="SUPFAM" id="SSF53790">
    <property type="entry name" value="Tetrapyrrole methylase"/>
    <property type="match status" value="1"/>
</dbReference>
<keyword evidence="3 9" id="KW-0489">Methyltransferase</keyword>
<dbReference type="Gene3D" id="3.40.1010.10">
    <property type="entry name" value="Cobalt-precorrin-4 Transmethylase, Domain 1"/>
    <property type="match status" value="1"/>
</dbReference>
<keyword evidence="2" id="KW-0169">Cobalamin biosynthesis</keyword>
<dbReference type="InterPro" id="IPR002750">
    <property type="entry name" value="CobE/GbiG_C"/>
</dbReference>
<dbReference type="SUPFAM" id="SSF159664">
    <property type="entry name" value="CobE/GbiG C-terminal domain-like"/>
    <property type="match status" value="1"/>
</dbReference>
<dbReference type="InterPro" id="IPR006363">
    <property type="entry name" value="Cbl_synth_CobJ/CibH_dom"/>
</dbReference>
<dbReference type="InterPro" id="IPR038029">
    <property type="entry name" value="GbiG_N_sf"/>
</dbReference>
<dbReference type="SUPFAM" id="SSF159672">
    <property type="entry name" value="CbiG N-terminal domain-like"/>
    <property type="match status" value="1"/>
</dbReference>
<dbReference type="GO" id="GO:0030789">
    <property type="term" value="F:precorrin-3B C17-methyltransferase activity"/>
    <property type="evidence" value="ECO:0007669"/>
    <property type="project" value="UniProtKB-EC"/>
</dbReference>
<dbReference type="Proteomes" id="UP001060336">
    <property type="component" value="Chromosome"/>
</dbReference>
<dbReference type="Gene3D" id="3.30.950.10">
    <property type="entry name" value="Methyltransferase, Cobalt-precorrin-4 Transmethylase, Domain 2"/>
    <property type="match status" value="1"/>
</dbReference>
<evidence type="ECO:0000256" key="3">
    <source>
        <dbReference type="ARBA" id="ARBA00022603"/>
    </source>
</evidence>
<accession>A0A9J7AN16</accession>
<dbReference type="InterPro" id="IPR051810">
    <property type="entry name" value="Precorrin_MeTrfase"/>
</dbReference>
<dbReference type="CDD" id="cd11646">
    <property type="entry name" value="Precorrin_3B_C17_MT"/>
    <property type="match status" value="1"/>
</dbReference>
<dbReference type="EMBL" id="CP102480">
    <property type="protein sequence ID" value="UUX48346.1"/>
    <property type="molecule type" value="Genomic_DNA"/>
</dbReference>
<reference evidence="9" key="1">
    <citation type="submission" date="2022-08" db="EMBL/GenBank/DDBJ databases">
        <title>Nisaea acidiphila sp. nov., isolated from a marine algal debris and emended description of the genus Nisaea Urios et al. 2008.</title>
        <authorList>
            <person name="Kwon K."/>
        </authorList>
    </citation>
    <scope>NUCLEOTIDE SEQUENCE</scope>
    <source>
        <strain evidence="9">MEBiC11861</strain>
    </source>
</reference>
<evidence type="ECO:0000256" key="4">
    <source>
        <dbReference type="ARBA" id="ARBA00022679"/>
    </source>
</evidence>
<dbReference type="InterPro" id="IPR014777">
    <property type="entry name" value="4pyrrole_Mease_sub1"/>
</dbReference>
<dbReference type="InterPro" id="IPR000878">
    <property type="entry name" value="4pyrrol_Mease"/>
</dbReference>
<dbReference type="GO" id="GO:0009236">
    <property type="term" value="P:cobalamin biosynthetic process"/>
    <property type="evidence" value="ECO:0007669"/>
    <property type="project" value="UniProtKB-KW"/>
</dbReference>
<keyword evidence="10" id="KW-1185">Reference proteome</keyword>